<dbReference type="Proteomes" id="UP000301424">
    <property type="component" value="Segment"/>
</dbReference>
<dbReference type="EMBL" id="MK552141">
    <property type="protein sequence ID" value="QBQ74612.1"/>
    <property type="molecule type" value="Genomic_DNA"/>
</dbReference>
<protein>
    <submittedName>
        <fullName evidence="1">Uncharacterized protein</fullName>
    </submittedName>
</protein>
<reference evidence="1 2" key="1">
    <citation type="submission" date="2019-02" db="EMBL/GenBank/DDBJ databases">
        <title>Complete genome sequence of Burkholderia cenocepacia phage BcepSauron.</title>
        <authorList>
            <person name="Park K."/>
            <person name="Gonzalez C."/>
            <person name="Liu M."/>
            <person name="Gill J."/>
        </authorList>
    </citation>
    <scope>NUCLEOTIDE SEQUENCE [LARGE SCALE GENOMIC DNA]</scope>
</reference>
<gene>
    <name evidence="1" type="ORF">BcepSauron_232</name>
</gene>
<proteinExistence type="predicted"/>
<sequence>MKVDVGDYVIAKPEGAKRAVFFKVSGISKGIVSGRLEKDGHLPNQESKAIEAPVSQLIANLGTDPGRGRAYGCDTSLVYKGRKTHDKFGPLYWFYKPEGDAGERVVRAFDKAYKVLKKNGLDFIIQPETCVWEITPPNGERYAGMYKRSSKPEKNPHRLIIRPEVMEEKDWAYVIYHELAGHHLHYEFLTGSKLEGAWVKLYNRSVKVSVVKKEDCARILEDFLGQETRLSDYKGQLGEDDAEALKWILKAIKTNHKISLSEIDLLFAADYADDIRAIWPQRVSRVDLEPLVTEYALKNYKELIAESIAWYLSGLQLPKDVTKLVEKTLAYVKANHE</sequence>
<name>A0A482MMW1_9CAUD</name>
<keyword evidence="2" id="KW-1185">Reference proteome</keyword>
<evidence type="ECO:0000313" key="2">
    <source>
        <dbReference type="Proteomes" id="UP000301424"/>
    </source>
</evidence>
<evidence type="ECO:0000313" key="1">
    <source>
        <dbReference type="EMBL" id="QBQ74612.1"/>
    </source>
</evidence>
<accession>A0A482MMW1</accession>
<organism evidence="1 2">
    <name type="scientific">Burkholderia phage BcepSauron</name>
    <dbReference type="NCBI Taxonomy" id="2530033"/>
    <lineage>
        <taxon>Viruses</taxon>
        <taxon>Duplodnaviria</taxon>
        <taxon>Heunggongvirae</taxon>
        <taxon>Uroviricota</taxon>
        <taxon>Caudoviricetes</taxon>
        <taxon>Sarumanvirus</taxon>
        <taxon>Sarumanvirus bcepsauron</taxon>
    </lineage>
</organism>